<dbReference type="CDD" id="cd08998">
    <property type="entry name" value="GH43_Arb43a-like"/>
    <property type="match status" value="1"/>
</dbReference>
<name>A0A420XQ82_9ACTN</name>
<dbReference type="PANTHER" id="PTHR43301:SF3">
    <property type="entry name" value="ARABINAN ENDO-1,5-ALPHA-L-ARABINOSIDASE A-RELATED"/>
    <property type="match status" value="1"/>
</dbReference>
<dbReference type="InterPro" id="IPR023296">
    <property type="entry name" value="Glyco_hydro_beta-prop_sf"/>
</dbReference>
<evidence type="ECO:0000313" key="10">
    <source>
        <dbReference type="EMBL" id="RKS75443.1"/>
    </source>
</evidence>
<keyword evidence="3" id="KW-0378">Hydrolase</keyword>
<comment type="caution">
    <text evidence="10">The sequence shown here is derived from an EMBL/GenBank/DDBJ whole genome shotgun (WGS) entry which is preliminary data.</text>
</comment>
<evidence type="ECO:0000259" key="9">
    <source>
        <dbReference type="Pfam" id="PF14200"/>
    </source>
</evidence>
<dbReference type="GO" id="GO:0030246">
    <property type="term" value="F:carbohydrate binding"/>
    <property type="evidence" value="ECO:0007669"/>
    <property type="project" value="UniProtKB-KW"/>
</dbReference>
<dbReference type="Pfam" id="PF14200">
    <property type="entry name" value="RicinB_lectin_2"/>
    <property type="match status" value="2"/>
</dbReference>
<dbReference type="Gene3D" id="2.80.10.50">
    <property type="match status" value="2"/>
</dbReference>
<keyword evidence="10" id="KW-0430">Lectin</keyword>
<dbReference type="AlphaFoldDB" id="A0A420XQ82"/>
<evidence type="ECO:0000256" key="8">
    <source>
        <dbReference type="SAM" id="SignalP"/>
    </source>
</evidence>
<dbReference type="InterPro" id="IPR035992">
    <property type="entry name" value="Ricin_B-like_lectins"/>
</dbReference>
<evidence type="ECO:0000256" key="2">
    <source>
        <dbReference type="ARBA" id="ARBA00009865"/>
    </source>
</evidence>
<dbReference type="CDD" id="cd00161">
    <property type="entry name" value="beta-trefoil_Ricin-like"/>
    <property type="match status" value="2"/>
</dbReference>
<keyword evidence="11" id="KW-1185">Reference proteome</keyword>
<dbReference type="InterPro" id="IPR006710">
    <property type="entry name" value="Glyco_hydro_43"/>
</dbReference>
<evidence type="ECO:0000256" key="1">
    <source>
        <dbReference type="ARBA" id="ARBA00004834"/>
    </source>
</evidence>
<feature type="active site" description="Proton donor" evidence="5">
    <location>
        <position position="227"/>
    </location>
</feature>
<feature type="chain" id="PRO_5019556685" evidence="8">
    <location>
        <begin position="30"/>
        <end position="612"/>
    </location>
</feature>
<sequence length="612" mass="64219">MRIPAAARAALLGAVALVAASLLAPPAGAASTDSAGPAAQAERPADPVAHDPTMVKEGDWYYVVITGDAGTHTYLPVKRSKDLVHWTELGPVFDALPAWIPQTLGTTPADAWAPELVRAGGEWRLYYAASQFGTNNSVIALATTPTLDPDSPDHRWTDRGLVLRSHPGVDDYNAIDPDVLQVDAQTQLLSFGSFWSGIHARYLDPATGKPAGDGDFPLASRAGGPVEGPSIVRHGGYYYLFVAFDFCCRGVDSDYRVVVGRATSPTGPYVDRAGVPMLQGGGTEVLRGYNEFVGTGGADVWPAGGTDWFVNHYYDATDAGTPRLNVRQLRWSDGWPSLDDPVNPSREVGHGAAYVSIVARSAGGVAEDVGCGYEGADIALAAATGSPCQQWQVERKGSGARILNRSSNKVAEVAGCDNTDGGDVAQWGWLANDCQRWRPATSTDGWSTIASVLPGARVIDDAGCAAGAATGDLRISTARGDACQQFRFQPVGRVLLADVAGTAALGIPDCTSASPASGSPRLQARSTDACQEWSFSSAGGATYTVTNVATGLQLSTSRCTSSFPDRGKLRVVASDASHPECRRWTLAPADDGSWTLTDAGTSVAQHLSLRLP</sequence>
<evidence type="ECO:0000256" key="4">
    <source>
        <dbReference type="ARBA" id="ARBA00023295"/>
    </source>
</evidence>
<dbReference type="SUPFAM" id="SSF50370">
    <property type="entry name" value="Ricin B-like lectins"/>
    <property type="match status" value="2"/>
</dbReference>
<dbReference type="OrthoDB" id="177947at2"/>
<dbReference type="PANTHER" id="PTHR43301">
    <property type="entry name" value="ARABINAN ENDO-1,5-ALPHA-L-ARABINOSIDASE"/>
    <property type="match status" value="1"/>
</dbReference>
<dbReference type="GO" id="GO:0005975">
    <property type="term" value="P:carbohydrate metabolic process"/>
    <property type="evidence" value="ECO:0007669"/>
    <property type="project" value="InterPro"/>
</dbReference>
<comment type="similarity">
    <text evidence="2">Belongs to the glycosyl hydrolase 43 family.</text>
</comment>
<dbReference type="InterPro" id="IPR050727">
    <property type="entry name" value="GH43_arabinanases"/>
</dbReference>
<reference evidence="10 11" key="1">
    <citation type="submission" date="2018-10" db="EMBL/GenBank/DDBJ databases">
        <title>Genomic Encyclopedia of Archaeal and Bacterial Type Strains, Phase II (KMG-II): from individual species to whole genera.</title>
        <authorList>
            <person name="Goeker M."/>
        </authorList>
    </citation>
    <scope>NUCLEOTIDE SEQUENCE [LARGE SCALE GENOMIC DNA]</scope>
    <source>
        <strain evidence="10 11">RP-AC37</strain>
    </source>
</reference>
<dbReference type="SUPFAM" id="SSF75005">
    <property type="entry name" value="Arabinanase/levansucrase/invertase"/>
    <property type="match status" value="1"/>
</dbReference>
<dbReference type="InParanoid" id="A0A420XQ82"/>
<dbReference type="Gene3D" id="2.115.10.20">
    <property type="entry name" value="Glycosyl hydrolase domain, family 43"/>
    <property type="match status" value="1"/>
</dbReference>
<evidence type="ECO:0000256" key="5">
    <source>
        <dbReference type="PIRSR" id="PIRSR606710-1"/>
    </source>
</evidence>
<feature type="domain" description="Ricin B lectin" evidence="9">
    <location>
        <begin position="529"/>
        <end position="602"/>
    </location>
</feature>
<evidence type="ECO:0000256" key="7">
    <source>
        <dbReference type="SAM" id="MobiDB-lite"/>
    </source>
</evidence>
<dbReference type="EMBL" id="RBWV01000011">
    <property type="protein sequence ID" value="RKS75443.1"/>
    <property type="molecule type" value="Genomic_DNA"/>
</dbReference>
<evidence type="ECO:0000256" key="6">
    <source>
        <dbReference type="PIRSR" id="PIRSR606710-2"/>
    </source>
</evidence>
<organism evidence="10 11">
    <name type="scientific">Motilibacter peucedani</name>
    <dbReference type="NCBI Taxonomy" id="598650"/>
    <lineage>
        <taxon>Bacteria</taxon>
        <taxon>Bacillati</taxon>
        <taxon>Actinomycetota</taxon>
        <taxon>Actinomycetes</taxon>
        <taxon>Motilibacterales</taxon>
        <taxon>Motilibacteraceae</taxon>
        <taxon>Motilibacter</taxon>
    </lineage>
</organism>
<feature type="region of interest" description="Disordered" evidence="7">
    <location>
        <begin position="29"/>
        <end position="51"/>
    </location>
</feature>
<dbReference type="Proteomes" id="UP000281955">
    <property type="component" value="Unassembled WGS sequence"/>
</dbReference>
<evidence type="ECO:0000313" key="11">
    <source>
        <dbReference type="Proteomes" id="UP000281955"/>
    </source>
</evidence>
<keyword evidence="4" id="KW-0326">Glycosidase</keyword>
<keyword evidence="8" id="KW-0732">Signal</keyword>
<feature type="domain" description="Ricin B lectin" evidence="9">
    <location>
        <begin position="387"/>
        <end position="466"/>
    </location>
</feature>
<comment type="pathway">
    <text evidence="1">Glycan metabolism; L-arabinan degradation.</text>
</comment>
<evidence type="ECO:0000256" key="3">
    <source>
        <dbReference type="ARBA" id="ARBA00022801"/>
    </source>
</evidence>
<accession>A0A420XQ82</accession>
<feature type="active site" description="Proton acceptor" evidence="5">
    <location>
        <position position="51"/>
    </location>
</feature>
<gene>
    <name evidence="10" type="ORF">CLV35_1910</name>
</gene>
<feature type="signal peptide" evidence="8">
    <location>
        <begin position="1"/>
        <end position="29"/>
    </location>
</feature>
<dbReference type="InterPro" id="IPR000772">
    <property type="entry name" value="Ricin_B_lectin"/>
</dbReference>
<feature type="site" description="Important for catalytic activity, responsible for pKa modulation of the active site Glu and correct orientation of both the proton donor and substrate" evidence="6">
    <location>
        <position position="176"/>
    </location>
</feature>
<dbReference type="GO" id="GO:0004553">
    <property type="term" value="F:hydrolase activity, hydrolyzing O-glycosyl compounds"/>
    <property type="evidence" value="ECO:0007669"/>
    <property type="project" value="InterPro"/>
</dbReference>
<dbReference type="Pfam" id="PF04616">
    <property type="entry name" value="Glyco_hydro_43"/>
    <property type="match status" value="1"/>
</dbReference>
<proteinExistence type="inferred from homology"/>
<dbReference type="RefSeq" id="WP_121193213.1">
    <property type="nucleotide sequence ID" value="NZ_RBWV01000011.1"/>
</dbReference>
<protein>
    <submittedName>
        <fullName evidence="10">Ricin-type beta-trefoil lectin protein</fullName>
    </submittedName>
</protein>